<evidence type="ECO:0000313" key="2">
    <source>
        <dbReference type="Proteomes" id="UP000053477"/>
    </source>
</evidence>
<proteinExistence type="predicted"/>
<sequence length="160" mass="18697">MSFDVMRFIETNDETYRRGFRIGQYRSTSELPLASWISRYHPAQLEVELWRNYDQEPWEQVHIVPLRFALVCGVRRRDRRRRMLRPTTRVIVDDSTSSSLEIRLLLLNHGSAITITRSSSPKVMLSSRLQHLPDCDILDPNGMGEGRGSSKCVNFFRRVS</sequence>
<organism evidence="1 2">
    <name type="scientific">Schizopora paradoxa</name>
    <dbReference type="NCBI Taxonomy" id="27342"/>
    <lineage>
        <taxon>Eukaryota</taxon>
        <taxon>Fungi</taxon>
        <taxon>Dikarya</taxon>
        <taxon>Basidiomycota</taxon>
        <taxon>Agaricomycotina</taxon>
        <taxon>Agaricomycetes</taxon>
        <taxon>Hymenochaetales</taxon>
        <taxon>Schizoporaceae</taxon>
        <taxon>Schizopora</taxon>
    </lineage>
</organism>
<evidence type="ECO:0000313" key="1">
    <source>
        <dbReference type="EMBL" id="KLO11841.1"/>
    </source>
</evidence>
<accession>A0A0H2S4G3</accession>
<dbReference type="Proteomes" id="UP000053477">
    <property type="component" value="Unassembled WGS sequence"/>
</dbReference>
<dbReference type="InParanoid" id="A0A0H2S4G3"/>
<keyword evidence="2" id="KW-1185">Reference proteome</keyword>
<protein>
    <submittedName>
        <fullName evidence="1">Uncharacterized protein</fullName>
    </submittedName>
</protein>
<dbReference type="EMBL" id="KQ085991">
    <property type="protein sequence ID" value="KLO11841.1"/>
    <property type="molecule type" value="Genomic_DNA"/>
</dbReference>
<dbReference type="AlphaFoldDB" id="A0A0H2S4G3"/>
<gene>
    <name evidence="1" type="ORF">SCHPADRAFT_452248</name>
</gene>
<name>A0A0H2S4G3_9AGAM</name>
<reference evidence="1 2" key="1">
    <citation type="submission" date="2015-04" db="EMBL/GenBank/DDBJ databases">
        <title>Complete genome sequence of Schizopora paradoxa KUC8140, a cosmopolitan wood degrader in East Asia.</title>
        <authorList>
            <consortium name="DOE Joint Genome Institute"/>
            <person name="Min B."/>
            <person name="Park H."/>
            <person name="Jang Y."/>
            <person name="Kim J.-J."/>
            <person name="Kim K.H."/>
            <person name="Pangilinan J."/>
            <person name="Lipzen A."/>
            <person name="Riley R."/>
            <person name="Grigoriev I.V."/>
            <person name="Spatafora J.W."/>
            <person name="Choi I.-G."/>
        </authorList>
    </citation>
    <scope>NUCLEOTIDE SEQUENCE [LARGE SCALE GENOMIC DNA]</scope>
    <source>
        <strain evidence="1 2">KUC8140</strain>
    </source>
</reference>